<evidence type="ECO:0000313" key="1">
    <source>
        <dbReference type="EMBL" id="BBL04874.1"/>
    </source>
</evidence>
<dbReference type="Gene3D" id="2.180.10.10">
    <property type="entry name" value="RHS repeat-associated core"/>
    <property type="match status" value="1"/>
</dbReference>
<dbReference type="EMBL" id="AP019735">
    <property type="protein sequence ID" value="BBL04874.1"/>
    <property type="molecule type" value="Genomic_DNA"/>
</dbReference>
<dbReference type="InterPro" id="IPR006530">
    <property type="entry name" value="YD"/>
</dbReference>
<dbReference type="KEGG" id="acou:A5CBH24_21870"/>
<reference evidence="2" key="1">
    <citation type="submission" date="2019-06" db="EMBL/GenBank/DDBJ databases">
        <title>Alistipes onderdonkii subsp. vulgaris subsp. nov., Alistipes dispar sp. nov. and Alistipes communis sp. nov., isolated from human faeces, and creation of Alistipes onderdonkii subsp. onderdonkii subsp. nov.</title>
        <authorList>
            <person name="Sakamoto M."/>
            <person name="Ikeyama N."/>
            <person name="Ogata Y."/>
            <person name="Suda W."/>
            <person name="Iino T."/>
            <person name="Hattori M."/>
            <person name="Ohkuma M."/>
        </authorList>
    </citation>
    <scope>NUCLEOTIDE SEQUENCE [LARGE SCALE GENOMIC DNA]</scope>
    <source>
        <strain evidence="2">5CBH24</strain>
    </source>
</reference>
<dbReference type="NCBIfam" id="TIGR01643">
    <property type="entry name" value="YD_repeat_2x"/>
    <property type="match status" value="1"/>
</dbReference>
<organism evidence="1 2">
    <name type="scientific">Alistipes communis</name>
    <dbReference type="NCBI Taxonomy" id="2585118"/>
    <lineage>
        <taxon>Bacteria</taxon>
        <taxon>Pseudomonadati</taxon>
        <taxon>Bacteroidota</taxon>
        <taxon>Bacteroidia</taxon>
        <taxon>Bacteroidales</taxon>
        <taxon>Rikenellaceae</taxon>
        <taxon>Alistipes</taxon>
    </lineage>
</organism>
<sequence length="963" mass="110070">MHAVLSDGYFKPQSPDVWSMIKYGDANIDYYSGRLGLNIPIYTYDDPAFKIPISIDYASNGFQPGASIGVVGMGWYLNVGGAITREVRGIRDDAIKETFDWRWGANENETLKWDQIVYPDGVPGSWVYARSVRIDGYAQNYFNSVPQDSLNFVYTGAAGQEYMPYWVNHNNDRQGIETEPDIFHFKFMDYSGSFILQPNRQIKVFNTNTPAGEFEIKFDMDNSQPSLSKFVIITGNKTKYYFEYPITCQTQSDISSSLDTGFNFTWKLTRIEAPNGETVRFVYNKQQADYTTITPVINIDKIVLSNISGNELPPEHQIQDPQNMPSSKFTVSNSVHEHLLDSIIIENRANIVFTYNFNSLLASVQVYNNTDESPVKTCTCEYVKTTGNRLVHFLKKVNLSDVGQYAMDYYDETAQYEHDHTFKVDQYGYFNNNDTYAKKTPSADLQNIAEDLRTLRPSSETHTRMGMLKALHYPTGGYSNFIYEQNTAFHQGKNTNVGGLRIKQIDTYSKEGKQTQNRKFSYCQKDDSNKSSGKILQYPGYYFKYTAASQGVYLVDKEGKQYSSGVIIDREIVSSLNNIGFSQNSYIEYLRVVEEIRKLTNDIKPISITEYNFHSADGVLSDGGLPTEAYEAISNNRLYSFDNWRLEMELAPSSEINEYMRVTSTFTGGKLRSKTEYAEDLDHPVKHESYSYGYYQSEDPINVYTAYLCQAVNHLYRTNAIYQNQKITELYNKDSVLIYNNETKYLVNDLGRTSAVVQTDSKGDEIREMYSYLDRVPAYPTEIIKTNKGNVISAMKIDYEQQSNAEDHYTPLKVWKGAVGVAPLNIEYRPDCIYSHYDTHGNPRQVVDKNGKTTCYFWGYNGRHIVAKVENSTYNILLGYGIGTTYSEALPADVEAQLRNDEEENFIVTTYTYKPLVGITSITDPSGHSVYYEYNDSGKLKVIRDDKGKVLKSYDYHIVTDNQ</sequence>
<name>A0A4Y1WWP6_9BACT</name>
<gene>
    <name evidence="1" type="ORF">A5CBH24_21870</name>
</gene>
<protein>
    <submittedName>
        <fullName evidence="1">Uncharacterized protein</fullName>
    </submittedName>
</protein>
<dbReference type="Proteomes" id="UP000318946">
    <property type="component" value="Chromosome"/>
</dbReference>
<dbReference type="AlphaFoldDB" id="A0A4Y1WWP6"/>
<accession>A0A4Y1WWP6</accession>
<keyword evidence="2" id="KW-1185">Reference proteome</keyword>
<proteinExistence type="predicted"/>
<evidence type="ECO:0000313" key="2">
    <source>
        <dbReference type="Proteomes" id="UP000318946"/>
    </source>
</evidence>